<accession>A0A914BW62</accession>
<evidence type="ECO:0000313" key="14">
    <source>
        <dbReference type="WBParaSite" id="ACRNAN_Path_1125.g4347.t1"/>
    </source>
</evidence>
<evidence type="ECO:0000256" key="4">
    <source>
        <dbReference type="ARBA" id="ARBA00022475"/>
    </source>
</evidence>
<evidence type="ECO:0000256" key="9">
    <source>
        <dbReference type="ARBA" id="ARBA00023065"/>
    </source>
</evidence>
<dbReference type="PROSITE" id="PS51013">
    <property type="entry name" value="PANNEXIN"/>
    <property type="match status" value="1"/>
</dbReference>
<dbReference type="Proteomes" id="UP000887540">
    <property type="component" value="Unplaced"/>
</dbReference>
<keyword evidence="6" id="KW-0303">Gap junction</keyword>
<feature type="transmembrane region" description="Helical" evidence="12">
    <location>
        <begin position="192"/>
        <end position="212"/>
    </location>
</feature>
<feature type="transmembrane region" description="Helical" evidence="12">
    <location>
        <begin position="24"/>
        <end position="41"/>
    </location>
</feature>
<dbReference type="WBParaSite" id="ACRNAN_Path_1125.g4347.t1">
    <property type="protein sequence ID" value="ACRNAN_Path_1125.g4347.t1"/>
    <property type="gene ID" value="ACRNAN_Path_1125.g4347"/>
</dbReference>
<evidence type="ECO:0000256" key="3">
    <source>
        <dbReference type="ARBA" id="ARBA00022448"/>
    </source>
</evidence>
<evidence type="ECO:0000256" key="8">
    <source>
        <dbReference type="ARBA" id="ARBA00022989"/>
    </source>
</evidence>
<feature type="transmembrane region" description="Helical" evidence="12">
    <location>
        <begin position="100"/>
        <end position="120"/>
    </location>
</feature>
<keyword evidence="7" id="KW-0965">Cell junction</keyword>
<keyword evidence="13" id="KW-1185">Reference proteome</keyword>
<reference evidence="14" key="1">
    <citation type="submission" date="2022-11" db="UniProtKB">
        <authorList>
            <consortium name="WormBaseParasite"/>
        </authorList>
    </citation>
    <scope>IDENTIFICATION</scope>
</reference>
<comment type="function">
    <text evidence="12">Structural component of the gap junctions.</text>
</comment>
<dbReference type="Pfam" id="PF00876">
    <property type="entry name" value="Innexin"/>
    <property type="match status" value="1"/>
</dbReference>
<dbReference type="GO" id="GO:0005921">
    <property type="term" value="C:gap junction"/>
    <property type="evidence" value="ECO:0007669"/>
    <property type="project" value="UniProtKB-SubCell"/>
</dbReference>
<dbReference type="PANTHER" id="PTHR11893:SF21">
    <property type="entry name" value="INNEXIN EAT-5"/>
    <property type="match status" value="1"/>
</dbReference>
<organism evidence="13 14">
    <name type="scientific">Acrobeloides nanus</name>
    <dbReference type="NCBI Taxonomy" id="290746"/>
    <lineage>
        <taxon>Eukaryota</taxon>
        <taxon>Metazoa</taxon>
        <taxon>Ecdysozoa</taxon>
        <taxon>Nematoda</taxon>
        <taxon>Chromadorea</taxon>
        <taxon>Rhabditida</taxon>
        <taxon>Tylenchina</taxon>
        <taxon>Cephalobomorpha</taxon>
        <taxon>Cephaloboidea</taxon>
        <taxon>Cephalobidae</taxon>
        <taxon>Acrobeloides</taxon>
    </lineage>
</organism>
<evidence type="ECO:0000256" key="5">
    <source>
        <dbReference type="ARBA" id="ARBA00022692"/>
    </source>
</evidence>
<feature type="transmembrane region" description="Helical" evidence="12">
    <location>
        <begin position="281"/>
        <end position="302"/>
    </location>
</feature>
<dbReference type="AlphaFoldDB" id="A0A914BW62"/>
<keyword evidence="8 12" id="KW-1133">Transmembrane helix</keyword>
<sequence length="412" mass="47798">MNFLNQAVAAIKPREDDTLVDRANYYYTAMIIIVLAVTLTAKQYVGQPIQCWVPAEFTKPWEQYAENYCFVYNTFFVKPDEEIPAQVDERVKRQLIYYQWVPFLMALEAGFFYVPMVFWISTSGKSGINITKMVKLAQGAEDAKDKEERIKTLDLVAQHIDDSVRLQGTRREGASHADRWCKMGLLNGTYVANMYIVTKLLFILNLVVQFLMMNQFLGQNDPGWGIKLARDIMNGENWAETGNFPRISICDFTVRSMGNVHRFSIQCVLVLNMFNEKIFLFLYWWFLIICLFTIIELFIWIYNTRSAARRMSYIRRYAKALPEEMALFHEFCNRKLNADGVLLLRMINYHATEIFTQELVHRMWNKFRSSATLNHVVTHGRSRKIMMRKSSASSISSSDAATLIAVTKAVIA</sequence>
<comment type="similarity">
    <text evidence="12">Belongs to the pannexin family.</text>
</comment>
<proteinExistence type="inferred from homology"/>
<gene>
    <name evidence="12" type="primary">inx</name>
</gene>
<evidence type="ECO:0000256" key="10">
    <source>
        <dbReference type="ARBA" id="ARBA00023136"/>
    </source>
</evidence>
<evidence type="ECO:0000256" key="6">
    <source>
        <dbReference type="ARBA" id="ARBA00022868"/>
    </source>
</evidence>
<keyword evidence="11 12" id="KW-0407">Ion channel</keyword>
<keyword evidence="5 12" id="KW-0812">Transmembrane</keyword>
<dbReference type="GO" id="GO:0005886">
    <property type="term" value="C:plasma membrane"/>
    <property type="evidence" value="ECO:0007669"/>
    <property type="project" value="UniProtKB-SubCell"/>
</dbReference>
<dbReference type="PANTHER" id="PTHR11893">
    <property type="entry name" value="INNEXIN"/>
    <property type="match status" value="1"/>
</dbReference>
<evidence type="ECO:0000313" key="13">
    <source>
        <dbReference type="Proteomes" id="UP000887540"/>
    </source>
</evidence>
<name>A0A914BW62_9BILA</name>
<evidence type="ECO:0000256" key="1">
    <source>
        <dbReference type="ARBA" id="ARBA00004610"/>
    </source>
</evidence>
<keyword evidence="3 12" id="KW-0813">Transport</keyword>
<evidence type="ECO:0000256" key="7">
    <source>
        <dbReference type="ARBA" id="ARBA00022949"/>
    </source>
</evidence>
<keyword evidence="4" id="KW-1003">Cell membrane</keyword>
<dbReference type="InterPro" id="IPR000990">
    <property type="entry name" value="Innexin"/>
</dbReference>
<evidence type="ECO:0000256" key="2">
    <source>
        <dbReference type="ARBA" id="ARBA00004651"/>
    </source>
</evidence>
<keyword evidence="9 12" id="KW-0406">Ion transport</keyword>
<dbReference type="PRINTS" id="PR01262">
    <property type="entry name" value="INNEXIN"/>
</dbReference>
<evidence type="ECO:0000256" key="12">
    <source>
        <dbReference type="RuleBase" id="RU010713"/>
    </source>
</evidence>
<dbReference type="GO" id="GO:0034220">
    <property type="term" value="P:monoatomic ion transmembrane transport"/>
    <property type="evidence" value="ECO:0007669"/>
    <property type="project" value="UniProtKB-KW"/>
</dbReference>
<protein>
    <recommendedName>
        <fullName evidence="12">Innexin</fullName>
    </recommendedName>
</protein>
<comment type="subcellular location">
    <subcellularLocation>
        <location evidence="1">Cell junction</location>
        <location evidence="1">Gap junction</location>
    </subcellularLocation>
    <subcellularLocation>
        <location evidence="2 12">Cell membrane</location>
        <topology evidence="2 12">Multi-pass membrane protein</topology>
    </subcellularLocation>
</comment>
<evidence type="ECO:0000256" key="11">
    <source>
        <dbReference type="ARBA" id="ARBA00023303"/>
    </source>
</evidence>
<keyword evidence="10 12" id="KW-0472">Membrane</keyword>
<dbReference type="GO" id="GO:0005243">
    <property type="term" value="F:gap junction channel activity"/>
    <property type="evidence" value="ECO:0007669"/>
    <property type="project" value="TreeGrafter"/>
</dbReference>